<gene>
    <name evidence="2" type="ORF">EYF80_047927</name>
</gene>
<feature type="compositionally biased region" description="Basic and acidic residues" evidence="1">
    <location>
        <begin position="39"/>
        <end position="49"/>
    </location>
</feature>
<dbReference type="AlphaFoldDB" id="A0A4Z2FM99"/>
<sequence length="100" mass="11514">MDPLTAVHRDGRCTAPLRHCGTETRRRRSILRSLLPIRPTEDRPPRTGDRLPGTDYRGPGTDYRGPRTGDPLTGWQITAKLTDRSRRQLLHHQREPHNSM</sequence>
<keyword evidence="3" id="KW-1185">Reference proteome</keyword>
<accession>A0A4Z2FM99</accession>
<organism evidence="2 3">
    <name type="scientific">Liparis tanakae</name>
    <name type="common">Tanaka's snailfish</name>
    <dbReference type="NCBI Taxonomy" id="230148"/>
    <lineage>
        <taxon>Eukaryota</taxon>
        <taxon>Metazoa</taxon>
        <taxon>Chordata</taxon>
        <taxon>Craniata</taxon>
        <taxon>Vertebrata</taxon>
        <taxon>Euteleostomi</taxon>
        <taxon>Actinopterygii</taxon>
        <taxon>Neopterygii</taxon>
        <taxon>Teleostei</taxon>
        <taxon>Neoteleostei</taxon>
        <taxon>Acanthomorphata</taxon>
        <taxon>Eupercaria</taxon>
        <taxon>Perciformes</taxon>
        <taxon>Cottioidei</taxon>
        <taxon>Cottales</taxon>
        <taxon>Liparidae</taxon>
        <taxon>Liparis</taxon>
    </lineage>
</organism>
<evidence type="ECO:0000313" key="3">
    <source>
        <dbReference type="Proteomes" id="UP000314294"/>
    </source>
</evidence>
<feature type="region of interest" description="Disordered" evidence="1">
    <location>
        <begin position="35"/>
        <end position="74"/>
    </location>
</feature>
<proteinExistence type="predicted"/>
<evidence type="ECO:0000256" key="1">
    <source>
        <dbReference type="SAM" id="MobiDB-lite"/>
    </source>
</evidence>
<comment type="caution">
    <text evidence="2">The sequence shown here is derived from an EMBL/GenBank/DDBJ whole genome shotgun (WGS) entry which is preliminary data.</text>
</comment>
<evidence type="ECO:0000313" key="2">
    <source>
        <dbReference type="EMBL" id="TNN41893.1"/>
    </source>
</evidence>
<name>A0A4Z2FM99_9TELE</name>
<reference evidence="2 3" key="1">
    <citation type="submission" date="2019-03" db="EMBL/GenBank/DDBJ databases">
        <title>First draft genome of Liparis tanakae, snailfish: a comprehensive survey of snailfish specific genes.</title>
        <authorList>
            <person name="Kim W."/>
            <person name="Song I."/>
            <person name="Jeong J.-H."/>
            <person name="Kim D."/>
            <person name="Kim S."/>
            <person name="Ryu S."/>
            <person name="Song J.Y."/>
            <person name="Lee S.K."/>
        </authorList>
    </citation>
    <scope>NUCLEOTIDE SEQUENCE [LARGE SCALE GENOMIC DNA]</scope>
    <source>
        <tissue evidence="2">Muscle</tissue>
    </source>
</reference>
<protein>
    <submittedName>
        <fullName evidence="2">Uncharacterized protein</fullName>
    </submittedName>
</protein>
<dbReference type="Proteomes" id="UP000314294">
    <property type="component" value="Unassembled WGS sequence"/>
</dbReference>
<dbReference type="EMBL" id="SRLO01001074">
    <property type="protein sequence ID" value="TNN41893.1"/>
    <property type="molecule type" value="Genomic_DNA"/>
</dbReference>